<dbReference type="InterPro" id="IPR003591">
    <property type="entry name" value="Leu-rich_rpt_typical-subtyp"/>
</dbReference>
<feature type="domain" description="N-terminal Ras-GEF" evidence="22">
    <location>
        <begin position="1392"/>
        <end position="1526"/>
    </location>
</feature>
<dbReference type="SUPFAM" id="SSF56112">
    <property type="entry name" value="Protein kinase-like (PK-like)"/>
    <property type="match status" value="1"/>
</dbReference>
<evidence type="ECO:0000256" key="7">
    <source>
        <dbReference type="ARBA" id="ARBA00022737"/>
    </source>
</evidence>
<dbReference type="Gene3D" id="2.60.120.10">
    <property type="entry name" value="Jelly Rolls"/>
    <property type="match status" value="2"/>
</dbReference>
<keyword evidence="6" id="KW-0808">Transferase</keyword>
<evidence type="ECO:0000256" key="17">
    <source>
        <dbReference type="SAM" id="MobiDB-lite"/>
    </source>
</evidence>
<dbReference type="InterPro" id="IPR000591">
    <property type="entry name" value="DEP_dom"/>
</dbReference>
<dbReference type="InterPro" id="IPR051681">
    <property type="entry name" value="Ser/Thr_Kinases-Pseudokinases"/>
</dbReference>
<feature type="region of interest" description="Disordered" evidence="17">
    <location>
        <begin position="1968"/>
        <end position="1993"/>
    </location>
</feature>
<evidence type="ECO:0000256" key="13">
    <source>
        <dbReference type="ARBA" id="ARBA00047899"/>
    </source>
</evidence>
<dbReference type="PROSITE" id="PS50212">
    <property type="entry name" value="RASGEF_NTER"/>
    <property type="match status" value="1"/>
</dbReference>
<dbReference type="Pfam" id="PF02893">
    <property type="entry name" value="GRAM"/>
    <property type="match status" value="1"/>
</dbReference>
<evidence type="ECO:0000256" key="11">
    <source>
        <dbReference type="ARBA" id="ARBA00022992"/>
    </source>
</evidence>
<evidence type="ECO:0000256" key="10">
    <source>
        <dbReference type="ARBA" id="ARBA00022840"/>
    </source>
</evidence>
<keyword evidence="9" id="KW-0418">Kinase</keyword>
<keyword evidence="15" id="KW-0344">Guanine-nucleotide releasing factor</keyword>
<dbReference type="InterPro" id="IPR032675">
    <property type="entry name" value="LRR_dom_sf"/>
</dbReference>
<evidence type="ECO:0000259" key="18">
    <source>
        <dbReference type="PROSITE" id="PS50009"/>
    </source>
</evidence>
<dbReference type="Gene3D" id="3.80.10.10">
    <property type="entry name" value="Ribonuclease Inhibitor"/>
    <property type="match status" value="1"/>
</dbReference>
<feature type="compositionally biased region" description="Polar residues" evidence="17">
    <location>
        <begin position="1567"/>
        <end position="1577"/>
    </location>
</feature>
<feature type="region of interest" description="Disordered" evidence="17">
    <location>
        <begin position="2245"/>
        <end position="2264"/>
    </location>
</feature>
<evidence type="ECO:0000259" key="22">
    <source>
        <dbReference type="PROSITE" id="PS50212"/>
    </source>
</evidence>
<dbReference type="GO" id="GO:0007264">
    <property type="term" value="P:small GTPase-mediated signal transduction"/>
    <property type="evidence" value="ECO:0007669"/>
    <property type="project" value="InterPro"/>
</dbReference>
<dbReference type="GO" id="GO:0005524">
    <property type="term" value="F:ATP binding"/>
    <property type="evidence" value="ECO:0007669"/>
    <property type="project" value="UniProtKB-UniRule"/>
</dbReference>
<evidence type="ECO:0000256" key="6">
    <source>
        <dbReference type="ARBA" id="ARBA00022679"/>
    </source>
</evidence>
<dbReference type="CDD" id="cd00038">
    <property type="entry name" value="CAP_ED"/>
    <property type="match status" value="2"/>
</dbReference>
<dbReference type="InterPro" id="IPR001895">
    <property type="entry name" value="RASGEF_cat_dom"/>
</dbReference>
<dbReference type="InterPro" id="IPR036390">
    <property type="entry name" value="WH_DNA-bd_sf"/>
</dbReference>
<dbReference type="Gene3D" id="1.10.510.10">
    <property type="entry name" value="Transferase(Phosphotransferase) domain 1"/>
    <property type="match status" value="1"/>
</dbReference>
<feature type="compositionally biased region" description="Polar residues" evidence="17">
    <location>
        <begin position="2215"/>
        <end position="2227"/>
    </location>
</feature>
<dbReference type="GO" id="GO:0005737">
    <property type="term" value="C:cytoplasm"/>
    <property type="evidence" value="ECO:0007669"/>
    <property type="project" value="UniProtKB-ARBA"/>
</dbReference>
<accession>A0A151ZK51</accession>
<dbReference type="Gene3D" id="1.10.10.2200">
    <property type="match status" value="1"/>
</dbReference>
<dbReference type="Pfam" id="PF08477">
    <property type="entry name" value="Roc"/>
    <property type="match status" value="1"/>
</dbReference>
<dbReference type="PRINTS" id="PR00449">
    <property type="entry name" value="RASTRNSFRMNG"/>
</dbReference>
<feature type="binding site" evidence="16">
    <location>
        <position position="924"/>
    </location>
    <ligand>
        <name>ATP</name>
        <dbReference type="ChEBI" id="CHEBI:30616"/>
    </ligand>
</feature>
<dbReference type="InterPro" id="IPR020859">
    <property type="entry name" value="ROC"/>
</dbReference>
<dbReference type="InterPro" id="IPR001611">
    <property type="entry name" value="Leu-rich_rpt"/>
</dbReference>
<dbReference type="SMART" id="SM00175">
    <property type="entry name" value="RAB"/>
    <property type="match status" value="1"/>
</dbReference>
<dbReference type="InterPro" id="IPR011009">
    <property type="entry name" value="Kinase-like_dom_sf"/>
</dbReference>
<feature type="compositionally biased region" description="Low complexity" evidence="17">
    <location>
        <begin position="120"/>
        <end position="188"/>
    </location>
</feature>
<dbReference type="Pfam" id="PF25497">
    <property type="entry name" value="COR-B"/>
    <property type="match status" value="1"/>
</dbReference>
<proteinExistence type="inferred from homology"/>
<dbReference type="Pfam" id="PF00617">
    <property type="entry name" value="RasGEF"/>
    <property type="match status" value="1"/>
</dbReference>
<evidence type="ECO:0000256" key="14">
    <source>
        <dbReference type="ARBA" id="ARBA00048679"/>
    </source>
</evidence>
<dbReference type="SMART" id="SM00147">
    <property type="entry name" value="RasGEF"/>
    <property type="match status" value="1"/>
</dbReference>
<feature type="compositionally biased region" description="Pro residues" evidence="17">
    <location>
        <begin position="2174"/>
        <end position="2183"/>
    </location>
</feature>
<evidence type="ECO:0000256" key="8">
    <source>
        <dbReference type="ARBA" id="ARBA00022741"/>
    </source>
</evidence>
<evidence type="ECO:0000256" key="9">
    <source>
        <dbReference type="ARBA" id="ARBA00022777"/>
    </source>
</evidence>
<evidence type="ECO:0000259" key="23">
    <source>
        <dbReference type="PROSITE" id="PS51424"/>
    </source>
</evidence>
<dbReference type="Pfam" id="PF00610">
    <property type="entry name" value="DEP"/>
    <property type="match status" value="1"/>
</dbReference>
<dbReference type="PROSITE" id="PS00107">
    <property type="entry name" value="PROTEIN_KINASE_ATP"/>
    <property type="match status" value="1"/>
</dbReference>
<dbReference type="STRING" id="361077.A0A151ZK51"/>
<dbReference type="InterPro" id="IPR014710">
    <property type="entry name" value="RmlC-like_jellyroll"/>
</dbReference>
<dbReference type="GO" id="GO:0004674">
    <property type="term" value="F:protein serine/threonine kinase activity"/>
    <property type="evidence" value="ECO:0007669"/>
    <property type="project" value="UniProtKB-KW"/>
</dbReference>
<dbReference type="OrthoDB" id="1866797at2759"/>
<dbReference type="SUPFAM" id="SSF46785">
    <property type="entry name" value="Winged helix' DNA-binding domain"/>
    <property type="match status" value="1"/>
</dbReference>
<evidence type="ECO:0000313" key="24">
    <source>
        <dbReference type="EMBL" id="KYQ94307.1"/>
    </source>
</evidence>
<dbReference type="InterPro" id="IPR000719">
    <property type="entry name" value="Prot_kinase_dom"/>
</dbReference>
<evidence type="ECO:0000259" key="19">
    <source>
        <dbReference type="PROSITE" id="PS50011"/>
    </source>
</evidence>
<dbReference type="Proteomes" id="UP000076078">
    <property type="component" value="Unassembled WGS sequence"/>
</dbReference>
<protein>
    <recommendedName>
        <fullName evidence="2">non-specific serine/threonine protein kinase</fullName>
        <ecNumber evidence="2">2.7.11.1</ecNumber>
    </recommendedName>
</protein>
<dbReference type="Pfam" id="PF16095">
    <property type="entry name" value="COR-A"/>
    <property type="match status" value="1"/>
</dbReference>
<evidence type="ECO:0000259" key="21">
    <source>
        <dbReference type="PROSITE" id="PS50186"/>
    </source>
</evidence>
<dbReference type="PROSITE" id="PS50186">
    <property type="entry name" value="DEP"/>
    <property type="match status" value="1"/>
</dbReference>
<dbReference type="SUPFAM" id="SSF52540">
    <property type="entry name" value="P-loop containing nucleoside triphosphate hydrolases"/>
    <property type="match status" value="1"/>
</dbReference>
<dbReference type="Pfam" id="PF00027">
    <property type="entry name" value="cNMP_binding"/>
    <property type="match status" value="2"/>
</dbReference>
<keyword evidence="3" id="KW-0723">Serine/threonine-protein kinase</keyword>
<dbReference type="InterPro" id="IPR017441">
    <property type="entry name" value="Protein_kinase_ATP_BS"/>
</dbReference>
<keyword evidence="5" id="KW-0433">Leucine-rich repeat</keyword>
<comment type="caution">
    <text evidence="24">The sequence shown here is derived from an EMBL/GenBank/DDBJ whole genome shotgun (WGS) entry which is preliminary data.</text>
</comment>
<evidence type="ECO:0000256" key="3">
    <source>
        <dbReference type="ARBA" id="ARBA00022527"/>
    </source>
</evidence>
<dbReference type="EMBL" id="LODT01000022">
    <property type="protein sequence ID" value="KYQ94307.1"/>
    <property type="molecule type" value="Genomic_DNA"/>
</dbReference>
<feature type="region of interest" description="Disordered" evidence="17">
    <location>
        <begin position="113"/>
        <end position="188"/>
    </location>
</feature>
<dbReference type="InParanoid" id="A0A151ZK51"/>
<dbReference type="InterPro" id="IPR001245">
    <property type="entry name" value="Ser-Thr/Tyr_kinase_cat_dom"/>
</dbReference>
<dbReference type="GO" id="GO:0030553">
    <property type="term" value="F:cGMP binding"/>
    <property type="evidence" value="ECO:0007669"/>
    <property type="project" value="UniProtKB-KW"/>
</dbReference>
<dbReference type="CDD" id="cd04371">
    <property type="entry name" value="DEP"/>
    <property type="match status" value="1"/>
</dbReference>
<evidence type="ECO:0000259" key="20">
    <source>
        <dbReference type="PROSITE" id="PS50042"/>
    </source>
</evidence>
<feature type="domain" description="Ras-GEF" evidence="18">
    <location>
        <begin position="1694"/>
        <end position="1968"/>
    </location>
</feature>
<dbReference type="Gene3D" id="1.20.870.10">
    <property type="entry name" value="Son of sevenless (SoS) protein Chain: S domain 1"/>
    <property type="match status" value="1"/>
</dbReference>
<feature type="region of interest" description="Disordered" evidence="17">
    <location>
        <begin position="2130"/>
        <end position="2202"/>
    </location>
</feature>
<comment type="catalytic activity">
    <reaction evidence="14">
        <text>L-seryl-[protein] + ATP = O-phospho-L-seryl-[protein] + ADP + H(+)</text>
        <dbReference type="Rhea" id="RHEA:17989"/>
        <dbReference type="Rhea" id="RHEA-COMP:9863"/>
        <dbReference type="Rhea" id="RHEA-COMP:11604"/>
        <dbReference type="ChEBI" id="CHEBI:15378"/>
        <dbReference type="ChEBI" id="CHEBI:29999"/>
        <dbReference type="ChEBI" id="CHEBI:30616"/>
        <dbReference type="ChEBI" id="CHEBI:83421"/>
        <dbReference type="ChEBI" id="CHEBI:456216"/>
        <dbReference type="EC" id="2.7.11.1"/>
    </reaction>
</comment>
<evidence type="ECO:0000256" key="16">
    <source>
        <dbReference type="PROSITE-ProRule" id="PRU10141"/>
    </source>
</evidence>
<feature type="region of interest" description="Disordered" evidence="17">
    <location>
        <begin position="1366"/>
        <end position="1407"/>
    </location>
</feature>
<dbReference type="InterPro" id="IPR018490">
    <property type="entry name" value="cNMP-bd_dom_sf"/>
</dbReference>
<evidence type="ECO:0000256" key="12">
    <source>
        <dbReference type="ARBA" id="ARBA00023134"/>
    </source>
</evidence>
<dbReference type="SMART" id="SM00220">
    <property type="entry name" value="S_TKc"/>
    <property type="match status" value="1"/>
</dbReference>
<feature type="compositionally biased region" description="Basic and acidic residues" evidence="17">
    <location>
        <begin position="1968"/>
        <end position="1986"/>
    </location>
</feature>
<dbReference type="InterPro" id="IPR004182">
    <property type="entry name" value="GRAM"/>
</dbReference>
<feature type="compositionally biased region" description="Low complexity" evidence="17">
    <location>
        <begin position="2184"/>
        <end position="2199"/>
    </location>
</feature>
<dbReference type="EC" id="2.7.11.1" evidence="2"/>
<dbReference type="FunFam" id="1.10.510.10:FF:002127">
    <property type="entry name" value="Probable serine/threonine-protein kinase pats1"/>
    <property type="match status" value="1"/>
</dbReference>
<dbReference type="PANTHER" id="PTHR44329">
    <property type="entry name" value="SERINE/THREONINE-PROTEIN KINASE TNNI3K-RELATED"/>
    <property type="match status" value="1"/>
</dbReference>
<name>A0A151ZK51_TIELA</name>
<evidence type="ECO:0000313" key="25">
    <source>
        <dbReference type="Proteomes" id="UP000076078"/>
    </source>
</evidence>
<feature type="region of interest" description="Disordered" evidence="17">
    <location>
        <begin position="1553"/>
        <end position="1591"/>
    </location>
</feature>
<dbReference type="Pfam" id="PF07714">
    <property type="entry name" value="PK_Tyr_Ser-Thr"/>
    <property type="match status" value="1"/>
</dbReference>
<dbReference type="InterPro" id="IPR011993">
    <property type="entry name" value="PH-like_dom_sf"/>
</dbReference>
<dbReference type="InterPro" id="IPR036388">
    <property type="entry name" value="WH-like_DNA-bd_sf"/>
</dbReference>
<dbReference type="GO" id="GO:0005525">
    <property type="term" value="F:GTP binding"/>
    <property type="evidence" value="ECO:0007669"/>
    <property type="project" value="UniProtKB-KW"/>
</dbReference>
<dbReference type="PROSITE" id="PS00108">
    <property type="entry name" value="PROTEIN_KINASE_ST"/>
    <property type="match status" value="1"/>
</dbReference>
<dbReference type="SMART" id="SM00364">
    <property type="entry name" value="LRR_BAC"/>
    <property type="match status" value="4"/>
</dbReference>
<keyword evidence="12" id="KW-0342">GTP-binding</keyword>
<keyword evidence="11" id="KW-0142">cGMP-binding</keyword>
<gene>
    <name evidence="24" type="ORF">DLAC_04605</name>
</gene>
<evidence type="ECO:0000256" key="2">
    <source>
        <dbReference type="ARBA" id="ARBA00012513"/>
    </source>
</evidence>
<keyword evidence="8 16" id="KW-0547">Nucleotide-binding</keyword>
<evidence type="ECO:0000256" key="15">
    <source>
        <dbReference type="PROSITE-ProRule" id="PRU00168"/>
    </source>
</evidence>
<dbReference type="PRINTS" id="PR00109">
    <property type="entry name" value="TYRKINASE"/>
</dbReference>
<comment type="similarity">
    <text evidence="1">Belongs to the protein kinase superfamily. TKL Ser/Thr protein kinase family. ROCO subfamily.</text>
</comment>
<keyword evidence="4" id="KW-0140">cGMP</keyword>
<dbReference type="InterPro" id="IPR008271">
    <property type="entry name" value="Ser/Thr_kinase_AS"/>
</dbReference>
<dbReference type="Pfam" id="PF00618">
    <property type="entry name" value="RasGEF_N"/>
    <property type="match status" value="1"/>
</dbReference>
<dbReference type="PROSITE" id="PS50009">
    <property type="entry name" value="RASGEF_CAT"/>
    <property type="match status" value="1"/>
</dbReference>
<dbReference type="SMART" id="SM00100">
    <property type="entry name" value="cNMP"/>
    <property type="match status" value="2"/>
</dbReference>
<dbReference type="InterPro" id="IPR027417">
    <property type="entry name" value="P-loop_NTPase"/>
</dbReference>
<dbReference type="InterPro" id="IPR023578">
    <property type="entry name" value="Ras_GEF_dom_sf"/>
</dbReference>
<dbReference type="SUPFAM" id="SSF51206">
    <property type="entry name" value="cAMP-binding domain-like"/>
    <property type="match status" value="2"/>
</dbReference>
<dbReference type="Gene3D" id="3.30.200.20">
    <property type="entry name" value="Phosphorylase Kinase, domain 1"/>
    <property type="match status" value="1"/>
</dbReference>
<dbReference type="PROSITE" id="PS51424">
    <property type="entry name" value="ROC"/>
    <property type="match status" value="1"/>
</dbReference>
<keyword evidence="10 16" id="KW-0067">ATP-binding</keyword>
<keyword evidence="25" id="KW-1185">Reference proteome</keyword>
<dbReference type="CDD" id="cd13999">
    <property type="entry name" value="STKc_MAP3K-like"/>
    <property type="match status" value="1"/>
</dbReference>
<dbReference type="Gene3D" id="1.10.10.10">
    <property type="entry name" value="Winged helix-like DNA-binding domain superfamily/Winged helix DNA-binding domain"/>
    <property type="match status" value="2"/>
</dbReference>
<dbReference type="FunCoup" id="A0A151ZK51">
    <property type="interactions" value="75"/>
</dbReference>
<feature type="domain" description="Cyclic nucleotide-binding" evidence="20">
    <location>
        <begin position="2428"/>
        <end position="2509"/>
    </location>
</feature>
<evidence type="ECO:0000256" key="4">
    <source>
        <dbReference type="ARBA" id="ARBA00022535"/>
    </source>
</evidence>
<reference evidence="24 25" key="1">
    <citation type="submission" date="2015-12" db="EMBL/GenBank/DDBJ databases">
        <title>Dictyostelia acquired genes for synthesis and detection of signals that induce cell-type specialization by lateral gene transfer from prokaryotes.</title>
        <authorList>
            <person name="Gloeckner G."/>
            <person name="Schaap P."/>
        </authorList>
    </citation>
    <scope>NUCLEOTIDE SEQUENCE [LARGE SCALE GENOMIC DNA]</scope>
    <source>
        <strain evidence="24 25">TK</strain>
    </source>
</reference>
<feature type="region of interest" description="Disordered" evidence="17">
    <location>
        <begin position="2215"/>
        <end position="2237"/>
    </location>
</feature>
<dbReference type="PROSITE" id="PS51419">
    <property type="entry name" value="RAB"/>
    <property type="match status" value="1"/>
</dbReference>
<dbReference type="SUPFAM" id="SSF48366">
    <property type="entry name" value="Ras GEF"/>
    <property type="match status" value="1"/>
</dbReference>
<feature type="domain" description="Roc" evidence="23">
    <location>
        <begin position="346"/>
        <end position="529"/>
    </location>
</feature>
<dbReference type="PROSITE" id="PS51450">
    <property type="entry name" value="LRR"/>
    <property type="match status" value="1"/>
</dbReference>
<organism evidence="24 25">
    <name type="scientific">Tieghemostelium lacteum</name>
    <name type="common">Slime mold</name>
    <name type="synonym">Dictyostelium lacteum</name>
    <dbReference type="NCBI Taxonomy" id="361077"/>
    <lineage>
        <taxon>Eukaryota</taxon>
        <taxon>Amoebozoa</taxon>
        <taxon>Evosea</taxon>
        <taxon>Eumycetozoa</taxon>
        <taxon>Dictyostelia</taxon>
        <taxon>Dictyosteliales</taxon>
        <taxon>Raperosteliaceae</taxon>
        <taxon>Tieghemostelium</taxon>
    </lineage>
</organism>
<dbReference type="InterPro" id="IPR036964">
    <property type="entry name" value="RASGEF_cat_dom_sf"/>
</dbReference>
<dbReference type="Gene3D" id="3.40.50.300">
    <property type="entry name" value="P-loop containing nucleotide triphosphate hydrolases"/>
    <property type="match status" value="1"/>
</dbReference>
<feature type="domain" description="Cyclic nucleotide-binding" evidence="20">
    <location>
        <begin position="2020"/>
        <end position="2118"/>
    </location>
</feature>
<comment type="catalytic activity">
    <reaction evidence="13">
        <text>L-threonyl-[protein] + ATP = O-phospho-L-threonyl-[protein] + ADP + H(+)</text>
        <dbReference type="Rhea" id="RHEA:46608"/>
        <dbReference type="Rhea" id="RHEA-COMP:11060"/>
        <dbReference type="Rhea" id="RHEA-COMP:11605"/>
        <dbReference type="ChEBI" id="CHEBI:15378"/>
        <dbReference type="ChEBI" id="CHEBI:30013"/>
        <dbReference type="ChEBI" id="CHEBI:30616"/>
        <dbReference type="ChEBI" id="CHEBI:61977"/>
        <dbReference type="ChEBI" id="CHEBI:456216"/>
        <dbReference type="EC" id="2.7.11.1"/>
    </reaction>
</comment>
<dbReference type="InterPro" id="IPR000595">
    <property type="entry name" value="cNMP-bd_dom"/>
</dbReference>
<dbReference type="SMART" id="SM00369">
    <property type="entry name" value="LRR_TYP"/>
    <property type="match status" value="2"/>
</dbReference>
<keyword evidence="7" id="KW-0677">Repeat</keyword>
<dbReference type="Gene3D" id="2.30.29.30">
    <property type="entry name" value="Pleckstrin-homology domain (PH domain)/Phosphotyrosine-binding domain (PTB)"/>
    <property type="match status" value="1"/>
</dbReference>
<dbReference type="GO" id="GO:0005085">
    <property type="term" value="F:guanyl-nucleotide exchange factor activity"/>
    <property type="evidence" value="ECO:0007669"/>
    <property type="project" value="UniProtKB-KW"/>
</dbReference>
<sequence length="2548" mass="285261">MQKLKQQPLKFQDYQFTATKEESYQRADRSIQQFINKNLTLIKKKDGSNITTEELLAMMQQANISLTSNSYISSSSGVSTIGANLIVSPSSSSATSSHPIGITHTVSSIGMPTTSSSLATSLGQPSSTSQTPPPLLSAASTPTLSNLTSPSVTSVQQTTLTTTTITPPINISSNPNNNNNNNNINQTLSDSNLSQVDLEYQLSYTHLVQLPTSIYQLVWIQKLVLTHHNIKTLSEDIGRLQQLQVLILENNRLISLPQAIGDLVNLKRLEIDNNLLTSLCSLERLSKLEVLSVNNNKLTLLPTSIASLSSLKTLNIKSNPIITPPATIVSKGLKDIVNFLRELETGARPCLRSKLIVLGDSGVGKSSIIQQIKGKKKKSNLNSGNEGIEIDSYEYDVSFDEDDKKRRSITLSTWDILNQEVYFATNQIFVSERSVYVIVWDLTKGISDSNLEYWLHCISSTAPNSPIVLVGTHIDAFESLETVNQILETTANRFQKKFTLIQAIISVSCTTGYDVDKLKQLIEDIIKTQPYLKEKVPSSFFTLEEALMDSKKKRNPPVMNWQEYVGLANICNLKDTVQIQRATEFLHNIGSIVYFNGSAVTSNVGKLIILDPQWIINCMSQLITARSPSFQEGIVKKQDLETIWKPPTYPDHLREALLSIMQAFEICHPLSPSDFVKEANDKDSVGDRLLVPNLLPESSSQVKQWINFVDPDSTRLNRQYHLPFIPEKFFGKLIIRLMSFVRVEACQKRALVVSNSVGHEALIELRTSGPSNRKILTVDVRGLPDPGLEHDQKTPVQLLRVLTDTIESLFSQWYKLDIKRYISCYECQSLNDINPTLFTIEECEFAVMDGKTVLTCFQKAIDGSEERSPPHRLKLNVLAPDISMVDIPRSKFDIKEIKLNKEVGRGAFGIVYEAEWKGEPIALKMLLPSTGDESTIGLTDDPDQKLEDRLKVFREFRHEVYSMSRLNHPSIMKITGFCIQPLSMALEYIRYGSLYSFLSNNTHEVNWGLRLQIASEIAKGMQHLHSHNPPVIHRDLKSPNILLNSFQEGPNQVSSIIDFGTSTALYGGAALVRTVDQPLWLAPEVLSGTVYSEPSDVYAFGIILWELYTRSHPFDEFSFGQWMSKLEDEIIRGLRPTIPATCPPEYVELIQSCWTHEPSSRPTFTSIVESINQLKKKFIPLPFQHSPHIRNMIRKSRSSSISESMLPSNFQFNLTQPSTGVTQKDNNNPNTNNNNNNIGTIPPILINSGVNNTSSSSLSSSLTNSGILHHSPSAEDFTMDSTLENDDFLDIFTEEDNEQPYPFSDDTQKGVVTGIDEELQLSLLNSNATSGTSTLSANTNVVGGINIVTASTIAKLIEMMTKGEASVSIPGSGSSSSSGAQPTGRKRSDTAGKSNIPPPQWRNSVPLSSSAVTTLDESFIDDFLNVYRSFSTPKNVFKLLVRRFFGPKNSDKCDSFVIKKFEQKKPAIRAGIAYFTKKWTLDITELEYKQEEFWLYHNITMFTKQFILPEFPQMASQIFQVLQTYENESNLTNQKFLQMTLSESDLGFDLSSSAGSSTTSNKEKKLSSSFSPISLNESTSSTSTSGGSIGGTQYGGQKSLIEAYIRDPLTGLALRERKFKKTAVRCFTATELIDWISRGSAFARNDAAQHAIKLLNKQFILPISEDGQIINQKIGNINIFQDTNNSYYTFLDEDPELIALQYTFVELTYLQSIHPRELLGYSVGLVMPTENEKDPEKWKQTNFPHIYEYLKWFNRMSLLVSSEIIKQRDVKIRSEVVEKYIKIACEYLSLWNFNGIMQILSALHSEPIARLANTWAKVSQKSIDCFNDLSRLMLPESNYLPLRTVLAQSPHAAITSSNYPHLVPYMSRNFCPTIPFLGAFIADLSQTSTENQTFISSGGEKMVNILRVKRLSKKMKMFKEYREMKISYLPLLTTPRISWFKEYINDFRPLDPNQIDRLSELERKLEISAGQDGKEKSDDKDGKGDDSSSPLRTDIFGVNAEELTERDWIILLTNASVITYHRGDVVIEENTINSHLYRIKTGSLAVEKKNKEGKLVKVATMLAPKMFGEMSFLGNKTTARLSVEEEADLYVMDIPFLNNLFNSHPRLGAKFYKIMANQLAIRLKNLPWSKPASSSSSSGSTPNTANGSPSNTATSPIKIPHLPSIVTNNIGTPPSSPRYPPPSSGTTPTTTTTASGGITNHPIRTQSTIHLNVKNLSSDSGSQSNTPRGDGGRQSLTRAPTIVGIKLGSSSGGSDQQDDKSPVMKKNDQEFISRFNLKEDEIVIKDYACSLNRSGRLYISQQHVCFYSKFFGYKTKKVIPIKTIEKVFCVNVNQIELTRMKNTISSSYRLTFSTQKEREDAYGMINILWESSKHSATSPDEIKRNLQQERNKVANATLKTRSNKNKGDELTKEDWELIGREGSRCTIYKKDEVIVCEGEKMQRIYQIGRGSVRIEKSVPIAPGSMQTRKVTLGTMKQDDTFGEITYLLSGEATAHVVADSDQVEVYAIEGQFVNILFDLNPYLASKWFKYLATALNKTLIERESQLYS</sequence>
<dbReference type="OMA" id="MLPESNY"/>
<dbReference type="InterPro" id="IPR000651">
    <property type="entry name" value="Ras-like_Gua-exchang_fac_N"/>
</dbReference>
<feature type="compositionally biased region" description="Low complexity" evidence="17">
    <location>
        <begin position="2131"/>
        <end position="2148"/>
    </location>
</feature>
<feature type="domain" description="Protein kinase" evidence="19">
    <location>
        <begin position="897"/>
        <end position="1179"/>
    </location>
</feature>
<dbReference type="InterPro" id="IPR057263">
    <property type="entry name" value="COR-B"/>
</dbReference>
<dbReference type="SUPFAM" id="SSF52058">
    <property type="entry name" value="L domain-like"/>
    <property type="match status" value="1"/>
</dbReference>
<dbReference type="Gene3D" id="3.30.70.1390">
    <property type="entry name" value="ROC domain from the Parkinson's disease-associated leucine-rich repeat kinase 2"/>
    <property type="match status" value="1"/>
</dbReference>
<dbReference type="PANTHER" id="PTHR44329:SF288">
    <property type="entry name" value="MITOGEN-ACTIVATED PROTEIN KINASE KINASE KINASE 20"/>
    <property type="match status" value="1"/>
</dbReference>
<feature type="domain" description="DEP" evidence="21">
    <location>
        <begin position="1608"/>
        <end position="1692"/>
    </location>
</feature>
<dbReference type="InterPro" id="IPR032171">
    <property type="entry name" value="COR-A"/>
</dbReference>
<dbReference type="PROSITE" id="PS50042">
    <property type="entry name" value="CNMP_BINDING_3"/>
    <property type="match status" value="2"/>
</dbReference>
<dbReference type="Gene3D" id="1.10.840.10">
    <property type="entry name" value="Ras guanine-nucleotide exchange factors catalytic domain"/>
    <property type="match status" value="1"/>
</dbReference>
<dbReference type="SMART" id="SM00568">
    <property type="entry name" value="GRAM"/>
    <property type="match status" value="1"/>
</dbReference>
<evidence type="ECO:0000256" key="5">
    <source>
        <dbReference type="ARBA" id="ARBA00022614"/>
    </source>
</evidence>
<dbReference type="PROSITE" id="PS50011">
    <property type="entry name" value="PROTEIN_KINASE_DOM"/>
    <property type="match status" value="1"/>
</dbReference>
<evidence type="ECO:0000256" key="1">
    <source>
        <dbReference type="ARBA" id="ARBA00008171"/>
    </source>
</evidence>